<keyword evidence="5" id="KW-1185">Reference proteome</keyword>
<accession>A0ABU2WU36</accession>
<protein>
    <submittedName>
        <fullName evidence="4">NADPH-dependent F420 reductase</fullName>
    </submittedName>
</protein>
<evidence type="ECO:0000313" key="5">
    <source>
        <dbReference type="Proteomes" id="UP001180973"/>
    </source>
</evidence>
<dbReference type="InterPro" id="IPR051267">
    <property type="entry name" value="STEAP_metalloreductase"/>
</dbReference>
<dbReference type="InterPro" id="IPR036291">
    <property type="entry name" value="NAD(P)-bd_dom_sf"/>
</dbReference>
<keyword evidence="1" id="KW-0560">Oxidoreductase</keyword>
<organism evidence="4 5">
    <name type="scientific">Micromonospora reichwaldensis</name>
    <dbReference type="NCBI Taxonomy" id="3075516"/>
    <lineage>
        <taxon>Bacteria</taxon>
        <taxon>Bacillati</taxon>
        <taxon>Actinomycetota</taxon>
        <taxon>Actinomycetes</taxon>
        <taxon>Micromonosporales</taxon>
        <taxon>Micromonosporaceae</taxon>
        <taxon>Micromonospora</taxon>
    </lineage>
</organism>
<sequence>MRAARWALSRSRPPAPGPAVRWAGGAPDTRRNCRPCRWGIPSPRTRLETDMTTVGLIGSGHIGGTVARLAVAAGYDVVLSNSRGPETLKDLVEELGPRARAATASEAAEAGDLVVVTVPLKAYRDVPVEPLAGKLVLDTNNYYPERDGRFPELDSGSTTSSELLQRHLPQSRVVKVFNNIFFKHLHALARPTGADDRSALPIAGDDAGAKAEATAFLDRIGYDAVDAGTLAESWRYQPDTPAYGTIYSADPAAWEREAPADAARVRAALTEATR</sequence>
<proteinExistence type="predicted"/>
<reference evidence="4" key="1">
    <citation type="submission" date="2023-09" db="EMBL/GenBank/DDBJ databases">
        <title>30 novel species of actinomycetes from the DSMZ collection.</title>
        <authorList>
            <person name="Nouioui I."/>
        </authorList>
    </citation>
    <scope>NUCLEOTIDE SEQUENCE</scope>
    <source>
        <strain evidence="4">DSM 115977</strain>
    </source>
</reference>
<dbReference type="PANTHER" id="PTHR14239">
    <property type="entry name" value="DUDULIN-RELATED"/>
    <property type="match status" value="1"/>
</dbReference>
<evidence type="ECO:0000259" key="3">
    <source>
        <dbReference type="Pfam" id="PF03807"/>
    </source>
</evidence>
<dbReference type="SUPFAM" id="SSF51735">
    <property type="entry name" value="NAD(P)-binding Rossmann-fold domains"/>
    <property type="match status" value="1"/>
</dbReference>
<gene>
    <name evidence="4" type="ORF">RM555_10615</name>
</gene>
<dbReference type="InterPro" id="IPR028939">
    <property type="entry name" value="P5C_Rdtase_cat_N"/>
</dbReference>
<evidence type="ECO:0000256" key="1">
    <source>
        <dbReference type="ARBA" id="ARBA00023002"/>
    </source>
</evidence>
<dbReference type="Pfam" id="PF03807">
    <property type="entry name" value="F420_oxidored"/>
    <property type="match status" value="1"/>
</dbReference>
<feature type="domain" description="Pyrroline-5-carboxylate reductase catalytic N-terminal" evidence="3">
    <location>
        <begin position="53"/>
        <end position="142"/>
    </location>
</feature>
<dbReference type="PANTHER" id="PTHR14239:SF10">
    <property type="entry name" value="REDUCTASE"/>
    <property type="match status" value="1"/>
</dbReference>
<feature type="region of interest" description="Disordered" evidence="2">
    <location>
        <begin position="1"/>
        <end position="26"/>
    </location>
</feature>
<evidence type="ECO:0000313" key="4">
    <source>
        <dbReference type="EMBL" id="MDT0529439.1"/>
    </source>
</evidence>
<dbReference type="EMBL" id="JAVRFL010000010">
    <property type="protein sequence ID" value="MDT0529439.1"/>
    <property type="molecule type" value="Genomic_DNA"/>
</dbReference>
<name>A0ABU2WU36_9ACTN</name>
<evidence type="ECO:0000256" key="2">
    <source>
        <dbReference type="SAM" id="MobiDB-lite"/>
    </source>
</evidence>
<comment type="caution">
    <text evidence="4">The sequence shown here is derived from an EMBL/GenBank/DDBJ whole genome shotgun (WGS) entry which is preliminary data.</text>
</comment>
<dbReference type="Proteomes" id="UP001180973">
    <property type="component" value="Unassembled WGS sequence"/>
</dbReference>
<dbReference type="Gene3D" id="3.40.50.720">
    <property type="entry name" value="NAD(P)-binding Rossmann-like Domain"/>
    <property type="match status" value="1"/>
</dbReference>
<dbReference type="RefSeq" id="WP_311411582.1">
    <property type="nucleotide sequence ID" value="NZ_JAVRFL010000010.1"/>
</dbReference>